<accession>A0A9P6H5G0</accession>
<dbReference type="OrthoDB" id="2984681at2759"/>
<reference evidence="1" key="2">
    <citation type="submission" date="2020-11" db="EMBL/GenBank/DDBJ databases">
        <authorList>
            <consortium name="DOE Joint Genome Institute"/>
            <person name="Kuo A."/>
            <person name="Miyauchi S."/>
            <person name="Kiss E."/>
            <person name="Drula E."/>
            <person name="Kohler A."/>
            <person name="Sanchez-Garcia M."/>
            <person name="Andreopoulos B."/>
            <person name="Barry K.W."/>
            <person name="Bonito G."/>
            <person name="Buee M."/>
            <person name="Carver A."/>
            <person name="Chen C."/>
            <person name="Cichocki N."/>
            <person name="Clum A."/>
            <person name="Culley D."/>
            <person name="Crous P.W."/>
            <person name="Fauchery L."/>
            <person name="Girlanda M."/>
            <person name="Hayes R."/>
            <person name="Keri Z."/>
            <person name="Labutti K."/>
            <person name="Lipzen A."/>
            <person name="Lombard V."/>
            <person name="Magnuson J."/>
            <person name="Maillard F."/>
            <person name="Morin E."/>
            <person name="Murat C."/>
            <person name="Nolan M."/>
            <person name="Ohm R."/>
            <person name="Pangilinan J."/>
            <person name="Pereira M."/>
            <person name="Perotto S."/>
            <person name="Peter M."/>
            <person name="Riley R."/>
            <person name="Sitrit Y."/>
            <person name="Stielow B."/>
            <person name="Szollosi G."/>
            <person name="Zifcakova L."/>
            <person name="Stursova M."/>
            <person name="Spatafora J.W."/>
            <person name="Tedersoo L."/>
            <person name="Vaario L.-M."/>
            <person name="Yamada A."/>
            <person name="Yan M."/>
            <person name="Wang P."/>
            <person name="Xu J."/>
            <person name="Bruns T."/>
            <person name="Baldrian P."/>
            <person name="Vilgalys R."/>
            <person name="Henrissat B."/>
            <person name="Grigoriev I.V."/>
            <person name="Hibbett D."/>
            <person name="Nagy L.G."/>
            <person name="Martin F.M."/>
        </authorList>
    </citation>
    <scope>NUCLEOTIDE SEQUENCE</scope>
    <source>
        <strain evidence="1">UH-Tt-Lm1</strain>
    </source>
</reference>
<dbReference type="EMBL" id="WIUZ02000021">
    <property type="protein sequence ID" value="KAF9778933.1"/>
    <property type="molecule type" value="Genomic_DNA"/>
</dbReference>
<proteinExistence type="predicted"/>
<evidence type="ECO:0000313" key="2">
    <source>
        <dbReference type="Proteomes" id="UP000736335"/>
    </source>
</evidence>
<sequence>MTNDGNPQASESATPPLPNEIIGLMVDELRADIPALRACSTVCSLWYYFCKRHLYRSINLDTPDKIDGLVLASEDGDLPILRYTHTLSLGVAGMASWRYADKLVIALGVFAKKASIKCLALKEMKFTLVSGYNVAGLVETTRTLSRTVSKLELSDCLFVRHGDIESLIRSFPLCKSLRLRRCSWQSTQLAPMFSSLPTHTVSLDELEITTRKTLAVYDLSEIVEQQWLDTTGLKSLTYSVMKYSMAIKVFDAVKSCRLEKLRISCRCKEYYVFVFQKLRRVVPRVRSLTIAADGVGAPWSLSLFLRTFRALPNLERLTIATIDPISQVPRFWSAVDAICGSGRVYESLATVEFYFDLPRPASGLQYVKREELREKLPYLAEHGMLKVSDPNVGGMDWLRS</sequence>
<gene>
    <name evidence="1" type="ORF">BJ322DRAFT_1090474</name>
</gene>
<dbReference type="AlphaFoldDB" id="A0A9P6H5G0"/>
<reference evidence="1" key="1">
    <citation type="journal article" date="2020" name="Nat. Commun.">
        <title>Large-scale genome sequencing of mycorrhizal fungi provides insights into the early evolution of symbiotic traits.</title>
        <authorList>
            <person name="Miyauchi S."/>
            <person name="Kiss E."/>
            <person name="Kuo A."/>
            <person name="Drula E."/>
            <person name="Kohler A."/>
            <person name="Sanchez-Garcia M."/>
            <person name="Morin E."/>
            <person name="Andreopoulos B."/>
            <person name="Barry K.W."/>
            <person name="Bonito G."/>
            <person name="Buee M."/>
            <person name="Carver A."/>
            <person name="Chen C."/>
            <person name="Cichocki N."/>
            <person name="Clum A."/>
            <person name="Culley D."/>
            <person name="Crous P.W."/>
            <person name="Fauchery L."/>
            <person name="Girlanda M."/>
            <person name="Hayes R.D."/>
            <person name="Keri Z."/>
            <person name="LaButti K."/>
            <person name="Lipzen A."/>
            <person name="Lombard V."/>
            <person name="Magnuson J."/>
            <person name="Maillard F."/>
            <person name="Murat C."/>
            <person name="Nolan M."/>
            <person name="Ohm R.A."/>
            <person name="Pangilinan J."/>
            <person name="Pereira M.F."/>
            <person name="Perotto S."/>
            <person name="Peter M."/>
            <person name="Pfister S."/>
            <person name="Riley R."/>
            <person name="Sitrit Y."/>
            <person name="Stielow J.B."/>
            <person name="Szollosi G."/>
            <person name="Zifcakova L."/>
            <person name="Stursova M."/>
            <person name="Spatafora J.W."/>
            <person name="Tedersoo L."/>
            <person name="Vaario L.M."/>
            <person name="Yamada A."/>
            <person name="Yan M."/>
            <person name="Wang P."/>
            <person name="Xu J."/>
            <person name="Bruns T."/>
            <person name="Baldrian P."/>
            <person name="Vilgalys R."/>
            <person name="Dunand C."/>
            <person name="Henrissat B."/>
            <person name="Grigoriev I.V."/>
            <person name="Hibbett D."/>
            <person name="Nagy L.G."/>
            <person name="Martin F.M."/>
        </authorList>
    </citation>
    <scope>NUCLEOTIDE SEQUENCE</scope>
    <source>
        <strain evidence="1">UH-Tt-Lm1</strain>
    </source>
</reference>
<evidence type="ECO:0000313" key="1">
    <source>
        <dbReference type="EMBL" id="KAF9778933.1"/>
    </source>
</evidence>
<name>A0A9P6H5G0_9AGAM</name>
<protein>
    <recommendedName>
        <fullName evidence="3">F-box domain-containing protein</fullName>
    </recommendedName>
</protein>
<organism evidence="1 2">
    <name type="scientific">Thelephora terrestris</name>
    <dbReference type="NCBI Taxonomy" id="56493"/>
    <lineage>
        <taxon>Eukaryota</taxon>
        <taxon>Fungi</taxon>
        <taxon>Dikarya</taxon>
        <taxon>Basidiomycota</taxon>
        <taxon>Agaricomycotina</taxon>
        <taxon>Agaricomycetes</taxon>
        <taxon>Thelephorales</taxon>
        <taxon>Thelephoraceae</taxon>
        <taxon>Thelephora</taxon>
    </lineage>
</organism>
<keyword evidence="2" id="KW-1185">Reference proteome</keyword>
<dbReference type="InterPro" id="IPR032675">
    <property type="entry name" value="LRR_dom_sf"/>
</dbReference>
<evidence type="ECO:0008006" key="3">
    <source>
        <dbReference type="Google" id="ProtNLM"/>
    </source>
</evidence>
<dbReference type="Gene3D" id="3.80.10.10">
    <property type="entry name" value="Ribonuclease Inhibitor"/>
    <property type="match status" value="1"/>
</dbReference>
<comment type="caution">
    <text evidence="1">The sequence shown here is derived from an EMBL/GenBank/DDBJ whole genome shotgun (WGS) entry which is preliminary data.</text>
</comment>
<dbReference type="SUPFAM" id="SSF52047">
    <property type="entry name" value="RNI-like"/>
    <property type="match status" value="1"/>
</dbReference>
<dbReference type="Proteomes" id="UP000736335">
    <property type="component" value="Unassembled WGS sequence"/>
</dbReference>